<reference evidence="1 2" key="1">
    <citation type="submission" date="2019-02" db="EMBL/GenBank/DDBJ databases">
        <title>Paenibacillus sp. nov., isolated from surface-sterilized tissue of Thalictrum simplex L.</title>
        <authorList>
            <person name="Tuo L."/>
        </authorList>
    </citation>
    <scope>NUCLEOTIDE SEQUENCE [LARGE SCALE GENOMIC DNA]</scope>
    <source>
        <strain evidence="1 2">N2SHLJ1</strain>
    </source>
</reference>
<dbReference type="EMBL" id="SIRE01000010">
    <property type="protein sequence ID" value="TBL78160.1"/>
    <property type="molecule type" value="Genomic_DNA"/>
</dbReference>
<evidence type="ECO:0000313" key="1">
    <source>
        <dbReference type="EMBL" id="TBL78160.1"/>
    </source>
</evidence>
<dbReference type="AlphaFoldDB" id="A0A4Q9DPF5"/>
<evidence type="ECO:0000313" key="2">
    <source>
        <dbReference type="Proteomes" id="UP000293142"/>
    </source>
</evidence>
<sequence>MSGLLKACEASWLQNGSGLRGKPASYGDIGLAEQAGFINAPAYVNRQTSLVFRFHESKGYFGVRLHTNKISGSSTILYGKRIAYMAYINNFVRISAIQ</sequence>
<protein>
    <submittedName>
        <fullName evidence="1">Uncharacterized protein</fullName>
    </submittedName>
</protein>
<proteinExistence type="predicted"/>
<dbReference type="Proteomes" id="UP000293142">
    <property type="component" value="Unassembled WGS sequence"/>
</dbReference>
<keyword evidence="2" id="KW-1185">Reference proteome</keyword>
<organism evidence="1 2">
    <name type="scientific">Paenibacillus thalictri</name>
    <dbReference type="NCBI Taxonomy" id="2527873"/>
    <lineage>
        <taxon>Bacteria</taxon>
        <taxon>Bacillati</taxon>
        <taxon>Bacillota</taxon>
        <taxon>Bacilli</taxon>
        <taxon>Bacillales</taxon>
        <taxon>Paenibacillaceae</taxon>
        <taxon>Paenibacillus</taxon>
    </lineage>
</organism>
<accession>A0A4Q9DPF5</accession>
<gene>
    <name evidence="1" type="ORF">EYB31_14845</name>
</gene>
<name>A0A4Q9DPF5_9BACL</name>
<comment type="caution">
    <text evidence="1">The sequence shown here is derived from an EMBL/GenBank/DDBJ whole genome shotgun (WGS) entry which is preliminary data.</text>
</comment>